<evidence type="ECO:0000256" key="4">
    <source>
        <dbReference type="ARBA" id="ARBA00022842"/>
    </source>
</evidence>
<feature type="domain" description="Nudix hydrolase" evidence="7">
    <location>
        <begin position="17"/>
        <end position="155"/>
    </location>
</feature>
<evidence type="ECO:0000256" key="2">
    <source>
        <dbReference type="ARBA" id="ARBA00005582"/>
    </source>
</evidence>
<evidence type="ECO:0000256" key="6">
    <source>
        <dbReference type="SAM" id="MobiDB-lite"/>
    </source>
</evidence>
<dbReference type="GO" id="GO:0016787">
    <property type="term" value="F:hydrolase activity"/>
    <property type="evidence" value="ECO:0007669"/>
    <property type="project" value="UniProtKB-KW"/>
</dbReference>
<proteinExistence type="inferred from homology"/>
<sequence length="185" mass="20552">MRRLIPGTSRRSSSERRPRSAARTAVLAPDGSVFLLRSDNIEVGVHWNMPGGGLDAGESPAEGARRELREETGWTDIAPGPLLCTWEHDFTWHGIPVRQHEQIFLGRGPRRGPQGDVSAAHATDGILAWRWWTPADLADEQADLLWPPQLPELLDAVREDWLHGDDRPVTAVHLGYVANGEPRRG</sequence>
<keyword evidence="3 5" id="KW-0378">Hydrolase</keyword>
<dbReference type="Pfam" id="PF00293">
    <property type="entry name" value="NUDIX"/>
    <property type="match status" value="1"/>
</dbReference>
<dbReference type="SUPFAM" id="SSF55811">
    <property type="entry name" value="Nudix"/>
    <property type="match status" value="1"/>
</dbReference>
<dbReference type="InterPro" id="IPR000086">
    <property type="entry name" value="NUDIX_hydrolase_dom"/>
</dbReference>
<dbReference type="PANTHER" id="PTHR43046:SF12">
    <property type="entry name" value="GDP-MANNOSE MANNOSYL HYDROLASE"/>
    <property type="match status" value="1"/>
</dbReference>
<evidence type="ECO:0000256" key="1">
    <source>
        <dbReference type="ARBA" id="ARBA00001946"/>
    </source>
</evidence>
<dbReference type="PROSITE" id="PS00893">
    <property type="entry name" value="NUDIX_BOX"/>
    <property type="match status" value="1"/>
</dbReference>
<evidence type="ECO:0000256" key="3">
    <source>
        <dbReference type="ARBA" id="ARBA00022801"/>
    </source>
</evidence>
<comment type="cofactor">
    <cofactor evidence="1">
        <name>Mg(2+)</name>
        <dbReference type="ChEBI" id="CHEBI:18420"/>
    </cofactor>
</comment>
<dbReference type="RefSeq" id="WP_354640562.1">
    <property type="nucleotide sequence ID" value="NZ_CP159872.1"/>
</dbReference>
<protein>
    <submittedName>
        <fullName evidence="8">NUDIX domain-containing protein</fullName>
    </submittedName>
</protein>
<dbReference type="KEGG" id="kcm:ABWK59_12625"/>
<name>A0AAU8JV22_9ACTN</name>
<dbReference type="InterPro" id="IPR020476">
    <property type="entry name" value="Nudix_hydrolase"/>
</dbReference>
<dbReference type="InterPro" id="IPR020084">
    <property type="entry name" value="NUDIX_hydrolase_CS"/>
</dbReference>
<dbReference type="PROSITE" id="PS51462">
    <property type="entry name" value="NUDIX"/>
    <property type="match status" value="1"/>
</dbReference>
<organism evidence="8">
    <name type="scientific">Kitasatospora camelliae</name>
    <dbReference type="NCBI Taxonomy" id="3156397"/>
    <lineage>
        <taxon>Bacteria</taxon>
        <taxon>Bacillati</taxon>
        <taxon>Actinomycetota</taxon>
        <taxon>Actinomycetes</taxon>
        <taxon>Kitasatosporales</taxon>
        <taxon>Streptomycetaceae</taxon>
        <taxon>Kitasatospora</taxon>
    </lineage>
</organism>
<evidence type="ECO:0000256" key="5">
    <source>
        <dbReference type="RuleBase" id="RU003476"/>
    </source>
</evidence>
<accession>A0AAU8JV22</accession>
<evidence type="ECO:0000259" key="7">
    <source>
        <dbReference type="PROSITE" id="PS51462"/>
    </source>
</evidence>
<dbReference type="CDD" id="cd04685">
    <property type="entry name" value="NUDIX_Hydrolase"/>
    <property type="match status" value="1"/>
</dbReference>
<dbReference type="Gene3D" id="3.90.79.10">
    <property type="entry name" value="Nucleoside Triphosphate Pyrophosphohydrolase"/>
    <property type="match status" value="1"/>
</dbReference>
<dbReference type="PANTHER" id="PTHR43046">
    <property type="entry name" value="GDP-MANNOSE MANNOSYL HYDROLASE"/>
    <property type="match status" value="1"/>
</dbReference>
<evidence type="ECO:0000313" key="8">
    <source>
        <dbReference type="EMBL" id="XCM79707.1"/>
    </source>
</evidence>
<feature type="region of interest" description="Disordered" evidence="6">
    <location>
        <begin position="1"/>
        <end position="23"/>
    </location>
</feature>
<dbReference type="InterPro" id="IPR015797">
    <property type="entry name" value="NUDIX_hydrolase-like_dom_sf"/>
</dbReference>
<comment type="similarity">
    <text evidence="2 5">Belongs to the Nudix hydrolase family.</text>
</comment>
<dbReference type="AlphaFoldDB" id="A0AAU8JV22"/>
<keyword evidence="4" id="KW-0460">Magnesium</keyword>
<dbReference type="EMBL" id="CP159872">
    <property type="protein sequence ID" value="XCM79707.1"/>
    <property type="molecule type" value="Genomic_DNA"/>
</dbReference>
<reference evidence="8" key="1">
    <citation type="submission" date="2024-06" db="EMBL/GenBank/DDBJ databases">
        <title>The genome sequences of Kitasatospora sp. strain HUAS MG31.</title>
        <authorList>
            <person name="Mo P."/>
        </authorList>
    </citation>
    <scope>NUCLEOTIDE SEQUENCE</scope>
    <source>
        <strain evidence="8">HUAS MG31</strain>
    </source>
</reference>
<dbReference type="PRINTS" id="PR00502">
    <property type="entry name" value="NUDIXFAMILY"/>
</dbReference>
<gene>
    <name evidence="8" type="ORF">ABWK59_12625</name>
</gene>